<protein>
    <submittedName>
        <fullName evidence="1">Uncharacterized protein</fullName>
    </submittedName>
</protein>
<dbReference type="Proteomes" id="UP000076193">
    <property type="component" value="Chromosome"/>
</dbReference>
<accession>A0ACD5F9D1</accession>
<organism evidence="1 2">
    <name type="scientific">Rhizobium leguminosarum</name>
    <dbReference type="NCBI Taxonomy" id="384"/>
    <lineage>
        <taxon>Bacteria</taxon>
        <taxon>Pseudomonadati</taxon>
        <taxon>Pseudomonadota</taxon>
        <taxon>Alphaproteobacteria</taxon>
        <taxon>Hyphomicrobiales</taxon>
        <taxon>Rhizobiaceae</taxon>
        <taxon>Rhizobium/Agrobacterium group</taxon>
        <taxon>Rhizobium</taxon>
    </lineage>
</organism>
<name>A0ACD5F9D1_RHILE</name>
<proteinExistence type="predicted"/>
<reference evidence="1" key="1">
    <citation type="submission" date="2024-10" db="EMBL/GenBank/DDBJ databases">
        <title>Strain of Rhizobium-related bacteria isolated fromm roots of Vavilovia formosa.</title>
        <authorList>
            <person name="Kimeklis A."/>
            <person name="Afonin A."/>
        </authorList>
    </citation>
    <scope>NUCLEOTIDE SEQUENCE</scope>
    <source>
        <strain evidence="1">Vaf12</strain>
    </source>
</reference>
<evidence type="ECO:0000313" key="2">
    <source>
        <dbReference type="Proteomes" id="UP000076193"/>
    </source>
</evidence>
<dbReference type="EMBL" id="CP171844">
    <property type="protein sequence ID" value="XKQ41926.1"/>
    <property type="molecule type" value="Genomic_DNA"/>
</dbReference>
<sequence>MAAARHDANARRLDMNRQAIAIPFDFINPIVALRRPGLSAGMAALEESGLTEGQGRSLSKHKTASAYRGYAKDTEKRVLEATKKRFGRSEQPKNMNEIKGRKIGKKA</sequence>
<gene>
    <name evidence="1" type="ORF">A4A59_008590</name>
</gene>
<evidence type="ECO:0000313" key="1">
    <source>
        <dbReference type="EMBL" id="XKQ41926.1"/>
    </source>
</evidence>